<gene>
    <name evidence="1" type="ORF">KAOT1_07268</name>
</gene>
<dbReference type="AlphaFoldDB" id="A9DX16"/>
<comment type="caution">
    <text evidence="1">The sequence shown here is derived from an EMBL/GenBank/DDBJ whole genome shotgun (WGS) entry which is preliminary data.</text>
</comment>
<dbReference type="RefSeq" id="WP_007094020.1">
    <property type="nucleotide sequence ID" value="NZ_CP142125.1"/>
</dbReference>
<name>A9DX16_9FLAO</name>
<dbReference type="OrthoDB" id="9867032at2"/>
<dbReference type="STRING" id="391587.KAOT1_07268"/>
<protein>
    <submittedName>
        <fullName evidence="1">Uncharacterized protein</fullName>
    </submittedName>
</protein>
<evidence type="ECO:0000313" key="1">
    <source>
        <dbReference type="EMBL" id="EDP95949.1"/>
    </source>
</evidence>
<dbReference type="EMBL" id="ABIB01000005">
    <property type="protein sequence ID" value="EDP95949.1"/>
    <property type="molecule type" value="Genomic_DNA"/>
</dbReference>
<sequence>MKKKNVSKLILQKSAISRLDHLRGGNVATPIAVGTNVWSNCEVCDTVRKTQCKGDDCPNFTTPCNAVAQPIDPNAAGAV</sequence>
<reference evidence="1 2" key="1">
    <citation type="journal article" date="2011" name="J. Bacteriol.">
        <title>Genome sequence of the algicidal bacterium Kordia algicida OT-1.</title>
        <authorList>
            <person name="Lee H.S."/>
            <person name="Kang S.G."/>
            <person name="Kwon K.K."/>
            <person name="Lee J.H."/>
            <person name="Kim S.J."/>
        </authorList>
    </citation>
    <scope>NUCLEOTIDE SEQUENCE [LARGE SCALE GENOMIC DNA]</scope>
    <source>
        <strain evidence="1 2">OT-1</strain>
    </source>
</reference>
<evidence type="ECO:0000313" key="2">
    <source>
        <dbReference type="Proteomes" id="UP000002945"/>
    </source>
</evidence>
<organism evidence="1 2">
    <name type="scientific">Kordia algicida OT-1</name>
    <dbReference type="NCBI Taxonomy" id="391587"/>
    <lineage>
        <taxon>Bacteria</taxon>
        <taxon>Pseudomonadati</taxon>
        <taxon>Bacteroidota</taxon>
        <taxon>Flavobacteriia</taxon>
        <taxon>Flavobacteriales</taxon>
        <taxon>Flavobacteriaceae</taxon>
        <taxon>Kordia</taxon>
    </lineage>
</organism>
<keyword evidence="2" id="KW-1185">Reference proteome</keyword>
<dbReference type="HOGENOM" id="CLU_2601423_0_0_10"/>
<dbReference type="Proteomes" id="UP000002945">
    <property type="component" value="Unassembled WGS sequence"/>
</dbReference>
<accession>A9DX16</accession>
<proteinExistence type="predicted"/>